<sequence>MTLLRTSSPAKNALSPNVGTLILACGVSDTGNAQANLKHPGGAAELKMGKVIRDISFNANADSEASISTFSLFLPSPRSATHRFLLKKASPNVSCSWKLSTSSLTVG</sequence>
<dbReference type="AlphaFoldDB" id="A0A165Y8Z3"/>
<reference evidence="1 2" key="1">
    <citation type="journal article" date="2016" name="Mol. Biol. Evol.">
        <title>Comparative Genomics of Early-Diverging Mushroom-Forming Fungi Provides Insights into the Origins of Lignocellulose Decay Capabilities.</title>
        <authorList>
            <person name="Nagy L.G."/>
            <person name="Riley R."/>
            <person name="Tritt A."/>
            <person name="Adam C."/>
            <person name="Daum C."/>
            <person name="Floudas D."/>
            <person name="Sun H."/>
            <person name="Yadav J.S."/>
            <person name="Pangilinan J."/>
            <person name="Larsson K.H."/>
            <person name="Matsuura K."/>
            <person name="Barry K."/>
            <person name="Labutti K."/>
            <person name="Kuo R."/>
            <person name="Ohm R.A."/>
            <person name="Bhattacharya S.S."/>
            <person name="Shirouzu T."/>
            <person name="Yoshinaga Y."/>
            <person name="Martin F.M."/>
            <person name="Grigoriev I.V."/>
            <person name="Hibbett D.S."/>
        </authorList>
    </citation>
    <scope>NUCLEOTIDE SEQUENCE [LARGE SCALE GENOMIC DNA]</scope>
    <source>
        <strain evidence="1 2">HHB10207 ss-3</strain>
    </source>
</reference>
<dbReference type="EMBL" id="KV428275">
    <property type="protein sequence ID" value="KZT33002.1"/>
    <property type="molecule type" value="Genomic_DNA"/>
</dbReference>
<keyword evidence="2" id="KW-1185">Reference proteome</keyword>
<dbReference type="Proteomes" id="UP000076798">
    <property type="component" value="Unassembled WGS sequence"/>
</dbReference>
<accession>A0A165Y8Z3</accession>
<dbReference type="PROSITE" id="PS51257">
    <property type="entry name" value="PROKAR_LIPOPROTEIN"/>
    <property type="match status" value="1"/>
</dbReference>
<name>A0A165Y8Z3_9AGAM</name>
<evidence type="ECO:0000313" key="2">
    <source>
        <dbReference type="Proteomes" id="UP000076798"/>
    </source>
</evidence>
<evidence type="ECO:0000313" key="1">
    <source>
        <dbReference type="EMBL" id="KZT33002.1"/>
    </source>
</evidence>
<proteinExistence type="predicted"/>
<organism evidence="1 2">
    <name type="scientific">Sistotremastrum suecicum HHB10207 ss-3</name>
    <dbReference type="NCBI Taxonomy" id="1314776"/>
    <lineage>
        <taxon>Eukaryota</taxon>
        <taxon>Fungi</taxon>
        <taxon>Dikarya</taxon>
        <taxon>Basidiomycota</taxon>
        <taxon>Agaricomycotina</taxon>
        <taxon>Agaricomycetes</taxon>
        <taxon>Sistotremastrales</taxon>
        <taxon>Sistotremastraceae</taxon>
        <taxon>Sistotremastrum</taxon>
    </lineage>
</organism>
<protein>
    <submittedName>
        <fullName evidence="1">Uncharacterized protein</fullName>
    </submittedName>
</protein>
<gene>
    <name evidence="1" type="ORF">SISSUDRAFT_1066498</name>
</gene>